<dbReference type="Proteomes" id="UP000232323">
    <property type="component" value="Unassembled WGS sequence"/>
</dbReference>
<gene>
    <name evidence="7" type="ORF">CEUSTIGMA_g6946.t1</name>
</gene>
<evidence type="ECO:0000256" key="5">
    <source>
        <dbReference type="SAM" id="MobiDB-lite"/>
    </source>
</evidence>
<reference evidence="7 8" key="1">
    <citation type="submission" date="2017-08" db="EMBL/GenBank/DDBJ databases">
        <title>Acidophilic green algal genome provides insights into adaptation to an acidic environment.</title>
        <authorList>
            <person name="Hirooka S."/>
            <person name="Hirose Y."/>
            <person name="Kanesaki Y."/>
            <person name="Higuchi S."/>
            <person name="Fujiwara T."/>
            <person name="Onuma R."/>
            <person name="Era A."/>
            <person name="Ohbayashi R."/>
            <person name="Uzuka A."/>
            <person name="Nozaki H."/>
            <person name="Yoshikawa H."/>
            <person name="Miyagishima S.Y."/>
        </authorList>
    </citation>
    <scope>NUCLEOTIDE SEQUENCE [LARGE SCALE GENOMIC DNA]</scope>
    <source>
        <strain evidence="7 8">NIES-2499</strain>
    </source>
</reference>
<dbReference type="InterPro" id="IPR018957">
    <property type="entry name" value="Znf_C3HC4_RING-type"/>
</dbReference>
<dbReference type="AlphaFoldDB" id="A0A250X8V6"/>
<evidence type="ECO:0000256" key="2">
    <source>
        <dbReference type="ARBA" id="ARBA00022771"/>
    </source>
</evidence>
<organism evidence="7 8">
    <name type="scientific">Chlamydomonas eustigma</name>
    <dbReference type="NCBI Taxonomy" id="1157962"/>
    <lineage>
        <taxon>Eukaryota</taxon>
        <taxon>Viridiplantae</taxon>
        <taxon>Chlorophyta</taxon>
        <taxon>core chlorophytes</taxon>
        <taxon>Chlorophyceae</taxon>
        <taxon>CS clade</taxon>
        <taxon>Chlamydomonadales</taxon>
        <taxon>Chlamydomonadaceae</taxon>
        <taxon>Chlamydomonas</taxon>
    </lineage>
</organism>
<dbReference type="SMART" id="SM00184">
    <property type="entry name" value="RING"/>
    <property type="match status" value="1"/>
</dbReference>
<dbReference type="GO" id="GO:0008270">
    <property type="term" value="F:zinc ion binding"/>
    <property type="evidence" value="ECO:0007669"/>
    <property type="project" value="UniProtKB-KW"/>
</dbReference>
<sequence length="319" mass="35388">MSCKRDSLSEVSSNTPESLLPAAKKLRCSSSSLNDGEEASISGRALLSIEAGDYECSICLSLLIDPVVGQCGHDFCKSCLEQWRASSFNGRGVSCPACRQVAMAPGVKSLGICKRLQRVIEQAYPEKVALRRKEIEARAVERENEKISEIASQVNSVQAIMRARFSALTSAMQAASLASSQQASVYIHETQPQPPNRNTRSLNQMHSAPDSSTYPPEPRHSTHEPAMHLRHNADSTPATWRSVERDATAREQVAQRLVQLLHSRRPCMEEGFKARLPRLVSKIEEGLYNSAKSLEEYLNPVTLEDRTQMLVRRLIGSRN</sequence>
<dbReference type="PANTHER" id="PTHR23327">
    <property type="entry name" value="RING FINGER PROTEIN 127"/>
    <property type="match status" value="1"/>
</dbReference>
<evidence type="ECO:0000259" key="6">
    <source>
        <dbReference type="PROSITE" id="PS50089"/>
    </source>
</evidence>
<dbReference type="InterPro" id="IPR001841">
    <property type="entry name" value="Znf_RING"/>
</dbReference>
<dbReference type="OrthoDB" id="546518at2759"/>
<dbReference type="EMBL" id="BEGY01000043">
    <property type="protein sequence ID" value="GAX79505.1"/>
    <property type="molecule type" value="Genomic_DNA"/>
</dbReference>
<keyword evidence="8" id="KW-1185">Reference proteome</keyword>
<evidence type="ECO:0000256" key="1">
    <source>
        <dbReference type="ARBA" id="ARBA00022723"/>
    </source>
</evidence>
<comment type="caution">
    <text evidence="7">The sequence shown here is derived from an EMBL/GenBank/DDBJ whole genome shotgun (WGS) entry which is preliminary data.</text>
</comment>
<dbReference type="SUPFAM" id="SSF57850">
    <property type="entry name" value="RING/U-box"/>
    <property type="match status" value="1"/>
</dbReference>
<keyword evidence="1" id="KW-0479">Metal-binding</keyword>
<protein>
    <recommendedName>
        <fullName evidence="6">RING-type domain-containing protein</fullName>
    </recommendedName>
</protein>
<evidence type="ECO:0000256" key="3">
    <source>
        <dbReference type="ARBA" id="ARBA00022833"/>
    </source>
</evidence>
<feature type="domain" description="RING-type" evidence="6">
    <location>
        <begin position="56"/>
        <end position="99"/>
    </location>
</feature>
<feature type="compositionally biased region" description="Polar residues" evidence="5">
    <location>
        <begin position="196"/>
        <end position="214"/>
    </location>
</feature>
<evidence type="ECO:0000313" key="7">
    <source>
        <dbReference type="EMBL" id="GAX79505.1"/>
    </source>
</evidence>
<dbReference type="PROSITE" id="PS00518">
    <property type="entry name" value="ZF_RING_1"/>
    <property type="match status" value="1"/>
</dbReference>
<name>A0A250X8V6_9CHLO</name>
<keyword evidence="2 4" id="KW-0863">Zinc-finger</keyword>
<dbReference type="PROSITE" id="PS50089">
    <property type="entry name" value="ZF_RING_2"/>
    <property type="match status" value="1"/>
</dbReference>
<dbReference type="InterPro" id="IPR017907">
    <property type="entry name" value="Znf_RING_CS"/>
</dbReference>
<dbReference type="STRING" id="1157962.A0A250X8V6"/>
<feature type="region of interest" description="Disordered" evidence="5">
    <location>
        <begin position="190"/>
        <end position="238"/>
    </location>
</feature>
<dbReference type="InterPro" id="IPR013083">
    <property type="entry name" value="Znf_RING/FYVE/PHD"/>
</dbReference>
<feature type="compositionally biased region" description="Basic and acidic residues" evidence="5">
    <location>
        <begin position="217"/>
        <end position="233"/>
    </location>
</feature>
<evidence type="ECO:0000313" key="8">
    <source>
        <dbReference type="Proteomes" id="UP000232323"/>
    </source>
</evidence>
<dbReference type="Gene3D" id="3.30.40.10">
    <property type="entry name" value="Zinc/RING finger domain, C3HC4 (zinc finger)"/>
    <property type="match status" value="1"/>
</dbReference>
<accession>A0A250X8V6</accession>
<dbReference type="Pfam" id="PF00097">
    <property type="entry name" value="zf-C3HC4"/>
    <property type="match status" value="1"/>
</dbReference>
<proteinExistence type="predicted"/>
<keyword evidence="3" id="KW-0862">Zinc</keyword>
<evidence type="ECO:0000256" key="4">
    <source>
        <dbReference type="PROSITE-ProRule" id="PRU00175"/>
    </source>
</evidence>